<feature type="compositionally biased region" description="Basic and acidic residues" evidence="23">
    <location>
        <begin position="64"/>
        <end position="73"/>
    </location>
</feature>
<dbReference type="GO" id="GO:0008474">
    <property type="term" value="F:palmitoyl-(protein) hydrolase activity"/>
    <property type="evidence" value="ECO:0007669"/>
    <property type="project" value="UniProtKB-EC"/>
</dbReference>
<evidence type="ECO:0000256" key="18">
    <source>
        <dbReference type="ARBA" id="ARBA00071242"/>
    </source>
</evidence>
<feature type="chain" id="PRO_5028280805" description="Palmitoyl thioesterase CPT1C" evidence="25">
    <location>
        <begin position="18"/>
        <end position="818"/>
    </location>
</feature>
<dbReference type="PROSITE" id="PS00440">
    <property type="entry name" value="ACYLTRANSF_C_2"/>
    <property type="match status" value="1"/>
</dbReference>
<dbReference type="SUPFAM" id="SSF52777">
    <property type="entry name" value="CoA-dependent acyltransferases"/>
    <property type="match status" value="2"/>
</dbReference>
<evidence type="ECO:0000256" key="2">
    <source>
        <dbReference type="ARBA" id="ARBA00004477"/>
    </source>
</evidence>
<feature type="transmembrane region" description="Helical" evidence="24">
    <location>
        <begin position="146"/>
        <end position="169"/>
    </location>
</feature>
<dbReference type="PANTHER" id="PTHR22589">
    <property type="entry name" value="CARNITINE O-ACYLTRANSFERASE"/>
    <property type="match status" value="1"/>
</dbReference>
<keyword evidence="12" id="KW-0443">Lipid metabolism</keyword>
<evidence type="ECO:0000256" key="25">
    <source>
        <dbReference type="SAM" id="SignalP"/>
    </source>
</evidence>
<dbReference type="FunFam" id="3.30.559.10:FF:000002">
    <property type="entry name" value="carnitine O-palmitoyltransferase 1, liver isoform"/>
    <property type="match status" value="1"/>
</dbReference>
<evidence type="ECO:0000256" key="5">
    <source>
        <dbReference type="ARBA" id="ARBA00012423"/>
    </source>
</evidence>
<evidence type="ECO:0000256" key="10">
    <source>
        <dbReference type="ARBA" id="ARBA00022832"/>
    </source>
</evidence>
<evidence type="ECO:0000256" key="13">
    <source>
        <dbReference type="ARBA" id="ARBA00023136"/>
    </source>
</evidence>
<evidence type="ECO:0000256" key="22">
    <source>
        <dbReference type="PIRSR" id="PIRSR600542-1"/>
    </source>
</evidence>
<keyword evidence="8" id="KW-0378">Hydrolase</keyword>
<dbReference type="GO" id="GO:0030425">
    <property type="term" value="C:dendrite"/>
    <property type="evidence" value="ECO:0007669"/>
    <property type="project" value="UniProtKB-SubCell"/>
</dbReference>
<evidence type="ECO:0000256" key="21">
    <source>
        <dbReference type="ARBA" id="ARBA00083939"/>
    </source>
</evidence>
<evidence type="ECO:0000256" key="15">
    <source>
        <dbReference type="ARBA" id="ARBA00023315"/>
    </source>
</evidence>
<keyword evidence="13 24" id="KW-0472">Membrane</keyword>
<evidence type="ECO:0000259" key="26">
    <source>
        <dbReference type="Pfam" id="PF00755"/>
    </source>
</evidence>
<evidence type="ECO:0000256" key="7">
    <source>
        <dbReference type="ARBA" id="ARBA00022692"/>
    </source>
</evidence>
<reference evidence="28" key="1">
    <citation type="submission" date="2025-08" db="UniProtKB">
        <authorList>
            <consortium name="RefSeq"/>
        </authorList>
    </citation>
    <scope>IDENTIFICATION</scope>
    <source>
        <tissue evidence="28">Kidney</tissue>
    </source>
</reference>
<dbReference type="GO" id="GO:0009437">
    <property type="term" value="P:carnitine metabolic process"/>
    <property type="evidence" value="ECO:0007669"/>
    <property type="project" value="TreeGrafter"/>
</dbReference>
<evidence type="ECO:0000256" key="12">
    <source>
        <dbReference type="ARBA" id="ARBA00023098"/>
    </source>
</evidence>
<keyword evidence="6" id="KW-0808">Transferase</keyword>
<evidence type="ECO:0000256" key="4">
    <source>
        <dbReference type="ARBA" id="ARBA00005232"/>
    </source>
</evidence>
<dbReference type="GO" id="GO:0030424">
    <property type="term" value="C:axon"/>
    <property type="evidence" value="ECO:0007669"/>
    <property type="project" value="UniProtKB-SubCell"/>
</dbReference>
<dbReference type="FunFam" id="3.30.559.70:FF:000008">
    <property type="entry name" value="carnitine O-palmitoyltransferase 1, brain isoform"/>
    <property type="match status" value="1"/>
</dbReference>
<keyword evidence="27" id="KW-1185">Reference proteome</keyword>
<keyword evidence="9" id="KW-0256">Endoplasmic reticulum</keyword>
<evidence type="ECO:0000256" key="9">
    <source>
        <dbReference type="ARBA" id="ARBA00022824"/>
    </source>
</evidence>
<evidence type="ECO:0000256" key="24">
    <source>
        <dbReference type="SAM" id="Phobius"/>
    </source>
</evidence>
<sequence length="818" mass="91629">MTAHTLLLLLLTSNVLGHPDSEGRLLGHYVPQHRQRRCSLGTCQMSRLPKIVYWLSFASTKELSGKAGHEPQDPHSYGRRRRRRRQEALIGGSGGVLRLGSQDSIGGLLTQREVPPTPESRAVSSRSLRGLGRNDFLTGVFPASPLSWLFLFSAIQLAWFLQLDPSLGLMEKIKELLPDWGGQHHRLRGILAAALFASCLWGALIFTLHVALRLLLSKVLGVPTLPLPHPPTLAQPPQSWVFLPHLQVSDWWEEFVYLRSRNSLMVNSNYYMMDFLYVTPTPVQAARAGNAVHALLLYRHRLDRQEILPTLLMGMRPLCSAQYEKIFNTTRIPGVQKDYIRHLGDSRHVAVFHRGRFFRVGTHSQSGLLPPRALEQQFQRILDDPSPACPHEEHLAALTAAPRDLWAQVRRSLKTQAEDALEAVEGAAFFVSLDSEPQGLTREDPAASLDAYAHALLAGRGHDRWFDKSFTLIVFSNGKLGLSVEHSWADCPISGHMWEFTLATECFQLGYSADGHCKGHPDPSLPRPQRLHWDLPDKVHLSISLALRGAKTLSGDIDCHVFPFSHFGKSFIKRCRLSSDSFIQMALQLAHFRDRGQFCLTYESTMTRLFLEGRTETVRSCTKEACSFVKAMEDKGRTDPQCLALLRLAVDKHQALLKAAMSGQGVDRHLFALYIVSQFLHLQSPFLDQVHSEQWQLATSQIPVQQIHLFDVHNYPDYVSSGGGFGPVDDHGYGVSYIFMGDDTITFHISSKKSSTKTDSHRLGQHIEDALLDMASLFQEGKRLKRGCRGLGEDSGYRCGSPPCHSRGSKAPTTTTNF</sequence>
<evidence type="ECO:0000256" key="3">
    <source>
        <dbReference type="ARBA" id="ARBA00004489"/>
    </source>
</evidence>
<dbReference type="InterPro" id="IPR023213">
    <property type="entry name" value="CAT-like_dom_sf"/>
</dbReference>
<dbReference type="GO" id="GO:0005739">
    <property type="term" value="C:mitochondrion"/>
    <property type="evidence" value="ECO:0007669"/>
    <property type="project" value="TreeGrafter"/>
</dbReference>
<evidence type="ECO:0000256" key="1">
    <source>
        <dbReference type="ARBA" id="ARBA00004279"/>
    </source>
</evidence>
<keyword evidence="11 24" id="KW-1133">Transmembrane helix</keyword>
<dbReference type="GO" id="GO:0006631">
    <property type="term" value="P:fatty acid metabolic process"/>
    <property type="evidence" value="ECO:0007669"/>
    <property type="project" value="UniProtKB-KW"/>
</dbReference>
<dbReference type="InterPro" id="IPR042231">
    <property type="entry name" value="Cho/carn_acyl_trans_2"/>
</dbReference>
<keyword evidence="14" id="KW-0966">Cell projection</keyword>
<evidence type="ECO:0000256" key="20">
    <source>
        <dbReference type="ARBA" id="ARBA00078899"/>
    </source>
</evidence>
<feature type="signal peptide" evidence="25">
    <location>
        <begin position="1"/>
        <end position="17"/>
    </location>
</feature>
<dbReference type="InterPro" id="IPR039551">
    <property type="entry name" value="Cho/carn_acyl_trans"/>
</dbReference>
<dbReference type="AlphaFoldDB" id="A0A6P6BLI8"/>
<evidence type="ECO:0000256" key="8">
    <source>
        <dbReference type="ARBA" id="ARBA00022801"/>
    </source>
</evidence>
<organism evidence="27 28">
    <name type="scientific">Pteropus vampyrus</name>
    <name type="common">Large flying fox</name>
    <dbReference type="NCBI Taxonomy" id="132908"/>
    <lineage>
        <taxon>Eukaryota</taxon>
        <taxon>Metazoa</taxon>
        <taxon>Chordata</taxon>
        <taxon>Craniata</taxon>
        <taxon>Vertebrata</taxon>
        <taxon>Euteleostomi</taxon>
        <taxon>Mammalia</taxon>
        <taxon>Eutheria</taxon>
        <taxon>Laurasiatheria</taxon>
        <taxon>Chiroptera</taxon>
        <taxon>Yinpterochiroptera</taxon>
        <taxon>Pteropodoidea</taxon>
        <taxon>Pteropodidae</taxon>
        <taxon>Pteropodinae</taxon>
        <taxon>Pteropus</taxon>
    </lineage>
</organism>
<keyword evidence="15" id="KW-0012">Acyltransferase</keyword>
<evidence type="ECO:0000256" key="19">
    <source>
        <dbReference type="ARBA" id="ARBA00077710"/>
    </source>
</evidence>
<dbReference type="EC" id="3.1.2.22" evidence="5"/>
<comment type="subcellular location">
    <subcellularLocation>
        <location evidence="3">Cell projection</location>
        <location evidence="3">Axon</location>
    </subcellularLocation>
    <subcellularLocation>
        <location evidence="1">Cell projection</location>
        <location evidence="1">Dendrite</location>
    </subcellularLocation>
    <subcellularLocation>
        <location evidence="2">Endoplasmic reticulum membrane</location>
        <topology evidence="2">Multi-pass membrane protein</topology>
    </subcellularLocation>
</comment>
<dbReference type="KEGG" id="pvp:105301787"/>
<dbReference type="Proteomes" id="UP000515202">
    <property type="component" value="Unplaced"/>
</dbReference>
<evidence type="ECO:0000256" key="14">
    <source>
        <dbReference type="ARBA" id="ARBA00023273"/>
    </source>
</evidence>
<comment type="catalytic activity">
    <reaction evidence="16">
        <text>S-hexadecanoyl-L-cysteinyl-[protein] + H2O = L-cysteinyl-[protein] + hexadecanoate + H(+)</text>
        <dbReference type="Rhea" id="RHEA:19233"/>
        <dbReference type="Rhea" id="RHEA-COMP:10131"/>
        <dbReference type="Rhea" id="RHEA-COMP:11032"/>
        <dbReference type="ChEBI" id="CHEBI:7896"/>
        <dbReference type="ChEBI" id="CHEBI:15377"/>
        <dbReference type="ChEBI" id="CHEBI:15378"/>
        <dbReference type="ChEBI" id="CHEBI:29950"/>
        <dbReference type="ChEBI" id="CHEBI:74151"/>
        <dbReference type="EC" id="3.1.2.22"/>
    </reaction>
    <physiologicalReaction direction="left-to-right" evidence="16">
        <dbReference type="Rhea" id="RHEA:19234"/>
    </physiologicalReaction>
</comment>
<accession>A0A6P6BLI8</accession>
<keyword evidence="10" id="KW-0276">Fatty acid metabolism</keyword>
<keyword evidence="25" id="KW-0732">Signal</keyword>
<evidence type="ECO:0000313" key="27">
    <source>
        <dbReference type="Proteomes" id="UP000515202"/>
    </source>
</evidence>
<evidence type="ECO:0000256" key="17">
    <source>
        <dbReference type="ARBA" id="ARBA00058912"/>
    </source>
</evidence>
<feature type="region of interest" description="Disordered" evidence="23">
    <location>
        <begin position="64"/>
        <end position="83"/>
    </location>
</feature>
<dbReference type="Pfam" id="PF00755">
    <property type="entry name" value="Carn_acyltransf"/>
    <property type="match status" value="1"/>
</dbReference>
<dbReference type="Gene3D" id="3.30.559.70">
    <property type="entry name" value="Choline/Carnitine o-acyltransferase, domain 2"/>
    <property type="match status" value="1"/>
</dbReference>
<dbReference type="GO" id="GO:0005789">
    <property type="term" value="C:endoplasmic reticulum membrane"/>
    <property type="evidence" value="ECO:0007669"/>
    <property type="project" value="UniProtKB-SubCell"/>
</dbReference>
<dbReference type="InterPro" id="IPR000542">
    <property type="entry name" value="Carn_acyl_trans"/>
</dbReference>
<comment type="similarity">
    <text evidence="4">Belongs to the carnitine/choline acetyltransferase family.</text>
</comment>
<evidence type="ECO:0000256" key="23">
    <source>
        <dbReference type="SAM" id="MobiDB-lite"/>
    </source>
</evidence>
<dbReference type="OrthoDB" id="240216at2759"/>
<feature type="transmembrane region" description="Helical" evidence="24">
    <location>
        <begin position="190"/>
        <end position="216"/>
    </location>
</feature>
<dbReference type="GeneID" id="105301787"/>
<dbReference type="Gene3D" id="3.30.559.10">
    <property type="entry name" value="Chloramphenicol acetyltransferase-like domain"/>
    <property type="match status" value="1"/>
</dbReference>
<gene>
    <name evidence="28" type="primary">LOC105301787</name>
</gene>
<protein>
    <recommendedName>
        <fullName evidence="18">Palmitoyl thioesterase CPT1C</fullName>
        <ecNumber evidence="5">3.1.2.22</ecNumber>
    </recommendedName>
    <alternativeName>
        <fullName evidence="19">Carnitine O-palmitoyltransferase 1, brain isoform</fullName>
    </alternativeName>
    <alternativeName>
        <fullName evidence="20">Carnitine palmitoyltransferase 1C</fullName>
    </alternativeName>
    <alternativeName>
        <fullName evidence="21">Carnitine palmitoyltransferase I</fullName>
    </alternativeName>
</protein>
<comment type="function">
    <text evidence="17">Palmitoyl thioesterase specifically expressed in the endoplasmic reticulum of neurons. Modulates the trafficking of the glutamate receptor, AMPAR, to plasma membrane through depalmitoylation of GRIA1. Also regulates AMPR trafficking through the regulation of SACM1L phosphatidylinositol-3-phosphatase activity by interaction in a malonyl-CoA dependent manner. Binds malonyl-CoA and couples malonyl-CoA to ceramide levels, necessary for proper spine maturation and contributing to systemic energy homeostasis and appetite control. Binds to palmitoyl-CoA, but does not have carnitine palmitoyltransferase 1 catalytic activity or at very low levels.</text>
</comment>
<dbReference type="RefSeq" id="XP_023375934.1">
    <property type="nucleotide sequence ID" value="XM_023520166.1"/>
</dbReference>
<feature type="active site" description="Proton acceptor" evidence="22">
    <location>
        <position position="486"/>
    </location>
</feature>
<evidence type="ECO:0000256" key="11">
    <source>
        <dbReference type="ARBA" id="ARBA00022989"/>
    </source>
</evidence>
<dbReference type="PANTHER" id="PTHR22589:SF55">
    <property type="entry name" value="CARNITINE O-PALMITOYLTRANSFERASE 1, BRAIN ISOFORM"/>
    <property type="match status" value="1"/>
</dbReference>
<evidence type="ECO:0000256" key="16">
    <source>
        <dbReference type="ARBA" id="ARBA00047409"/>
    </source>
</evidence>
<evidence type="ECO:0000256" key="6">
    <source>
        <dbReference type="ARBA" id="ARBA00022679"/>
    </source>
</evidence>
<feature type="region of interest" description="Disordered" evidence="23">
    <location>
        <begin position="799"/>
        <end position="818"/>
    </location>
</feature>
<feature type="domain" description="Choline/carnitine acyltransferase" evidence="26">
    <location>
        <begin position="248"/>
        <end position="768"/>
    </location>
</feature>
<dbReference type="GO" id="GO:0004095">
    <property type="term" value="F:carnitine O-palmitoyltransferase activity"/>
    <property type="evidence" value="ECO:0007669"/>
    <property type="project" value="TreeGrafter"/>
</dbReference>
<keyword evidence="7 24" id="KW-0812">Transmembrane</keyword>
<evidence type="ECO:0000313" key="28">
    <source>
        <dbReference type="RefSeq" id="XP_023375934.1"/>
    </source>
</evidence>
<proteinExistence type="inferred from homology"/>
<name>A0A6P6BLI8_PTEVA</name>